<dbReference type="Pfam" id="PF13193">
    <property type="entry name" value="AMP-binding_C"/>
    <property type="match status" value="1"/>
</dbReference>
<dbReference type="EMBL" id="SJPN01000008">
    <property type="protein sequence ID" value="TWT93745.1"/>
    <property type="molecule type" value="Genomic_DNA"/>
</dbReference>
<dbReference type="InterPro" id="IPR006162">
    <property type="entry name" value="Ppantetheine_attach_site"/>
</dbReference>
<dbReference type="GO" id="GO:0031177">
    <property type="term" value="F:phosphopantetheine binding"/>
    <property type="evidence" value="ECO:0007669"/>
    <property type="project" value="InterPro"/>
</dbReference>
<organism evidence="5 6">
    <name type="scientific">Stieleria varia</name>
    <dbReference type="NCBI Taxonomy" id="2528005"/>
    <lineage>
        <taxon>Bacteria</taxon>
        <taxon>Pseudomonadati</taxon>
        <taxon>Planctomycetota</taxon>
        <taxon>Planctomycetia</taxon>
        <taxon>Pirellulales</taxon>
        <taxon>Pirellulaceae</taxon>
        <taxon>Stieleria</taxon>
    </lineage>
</organism>
<feature type="domain" description="Carrier" evidence="4">
    <location>
        <begin position="1012"/>
        <end position="1087"/>
    </location>
</feature>
<dbReference type="Pfam" id="PF00975">
    <property type="entry name" value="Thioesterase"/>
    <property type="match status" value="1"/>
</dbReference>
<dbReference type="PRINTS" id="PR00154">
    <property type="entry name" value="AMPBINDING"/>
</dbReference>
<dbReference type="GO" id="GO:0043041">
    <property type="term" value="P:amino acid activation for nonribosomal peptide biosynthetic process"/>
    <property type="evidence" value="ECO:0007669"/>
    <property type="project" value="TreeGrafter"/>
</dbReference>
<dbReference type="InterPro" id="IPR001242">
    <property type="entry name" value="Condensation_dom"/>
</dbReference>
<dbReference type="InterPro" id="IPR025110">
    <property type="entry name" value="AMP-bd_C"/>
</dbReference>
<dbReference type="InterPro" id="IPR020459">
    <property type="entry name" value="AMP-binding"/>
</dbReference>
<reference evidence="5 6" key="1">
    <citation type="submission" date="2019-02" db="EMBL/GenBank/DDBJ databases">
        <title>Deep-cultivation of Planctomycetes and their phenomic and genomic characterization uncovers novel biology.</title>
        <authorList>
            <person name="Wiegand S."/>
            <person name="Jogler M."/>
            <person name="Boedeker C."/>
            <person name="Pinto D."/>
            <person name="Vollmers J."/>
            <person name="Rivas-Marin E."/>
            <person name="Kohn T."/>
            <person name="Peeters S.H."/>
            <person name="Heuer A."/>
            <person name="Rast P."/>
            <person name="Oberbeckmann S."/>
            <person name="Bunk B."/>
            <person name="Jeske O."/>
            <person name="Meyerdierks A."/>
            <person name="Storesund J.E."/>
            <person name="Kallscheuer N."/>
            <person name="Luecker S."/>
            <person name="Lage O.M."/>
            <person name="Pohl T."/>
            <person name="Merkel B.J."/>
            <person name="Hornburger P."/>
            <person name="Mueller R.-W."/>
            <person name="Bruemmer F."/>
            <person name="Labrenz M."/>
            <person name="Spormann A.M."/>
            <person name="Op Den Camp H."/>
            <person name="Overmann J."/>
            <person name="Amann R."/>
            <person name="Jetten M.S.M."/>
            <person name="Mascher T."/>
            <person name="Medema M.H."/>
            <person name="Devos D.P."/>
            <person name="Kaster A.-K."/>
            <person name="Ovreas L."/>
            <person name="Rohde M."/>
            <person name="Galperin M.Y."/>
            <person name="Jogler C."/>
        </authorList>
    </citation>
    <scope>NUCLEOTIDE SEQUENCE [LARGE SCALE GENOMIC DNA]</scope>
    <source>
        <strain evidence="5 6">Pla52n</strain>
    </source>
</reference>
<dbReference type="InterPro" id="IPR000873">
    <property type="entry name" value="AMP-dep_synth/lig_dom"/>
</dbReference>
<evidence type="ECO:0000256" key="2">
    <source>
        <dbReference type="ARBA" id="ARBA00022450"/>
    </source>
</evidence>
<evidence type="ECO:0000259" key="4">
    <source>
        <dbReference type="PROSITE" id="PS50075"/>
    </source>
</evidence>
<dbReference type="InterPro" id="IPR020806">
    <property type="entry name" value="PKS_PP-bd"/>
</dbReference>
<evidence type="ECO:0000313" key="6">
    <source>
        <dbReference type="Proteomes" id="UP000320176"/>
    </source>
</evidence>
<dbReference type="InterPro" id="IPR020845">
    <property type="entry name" value="AMP-binding_CS"/>
</dbReference>
<sequence>MNLNGPIDGLTPEQKRELLRNLLQQRSVASSCFPMSLGQQGLWHAFRRDPNSTAYNVFLPSRIRSRLDIDALERSIVWLAQRHASLRTTFSAESGELKQTVHPQLAPEFTITDASGADDEALRALVLEQTQRPFDLTTGPLIRVACLRRSETDCVVVATTHHIVVDFWSLILMMSEIRTAYSAFASGGEPELPAASNNYHEFVDHQRQRLDSPLSQTDRQYWKSSLSGIPTVLDWVTDYHRPESFTGRADVVTFSMQDGFVDKIKQSAAKFGTTPNAVVMAALSVFIARSTGQDAFLVGTPFSGRSQQRFENTVGFFVNMLPIPADVSANPCFADFVSTISQHMFDALQHEQLPLSEIVRQVGPKRDAGRTPLFQVSCTFEKAHLRSEEGRAGFLMDSQQSYVDEGGLNQEGFFVRHPTCHHDVEFVFEFAQNELRGLICYCRDLFQRDTVEQMSQNFQTLFTQLLRSPDERVKSVAWNDKRIESSHGHARVDSPEETLKSLLFGPAECEYADRPAMQLDDVVLTYREVLDRALRLAAHLNAAKVGIGDFVPVCAPRGADAMIGILGVMASGAAFIPIDSSQPAVSFQQLQCDTTIPFAIVDDTGSWQESVPADRRIELRDVMKDSPSSVSKNDDVSPNDLAYVIYTSGSTGTPKGVMVPHRGIANTLRWRSRDVPLLSDDRVLMLLSHQFDAAIGVAFTTLAQGATLVWPDAGVFRDPDSLIDQIIRDSITILPAVPSLIRVLLQRPRFRKVTSVRQIWCGGEAMPSDLPRLVRQITKAELWNFYGPTECSVEATAYCATDHPANRRVPIGTEIDGAEIRIVNEFLQPNPPTVPGQIAITGRGLATGYLADPMKTQNSFVALPDANNEQRVYLTGDIGRRRVDGQIEFLRRDDGQVKLGGYRIELEEIERVVANHPQVSAAACKILNADSPSAMLVAFVVPDGDDGEPSAQLNDAMVTSLTRFVAEKLPSYKRPQVFSGLTELPTGTSGKLLRNQLPEIVSQSTRQDVGVLPQTELERFLADLWAETLQLPAVGVTENFFQLGGSSLQAAMLTQTLSDILGVDVPTALLFDLADISQLSRRLVELYESQMEERFGRHCVEWAKRSIHSDSESDLHPLLAPLKPSGELRPLFMIHPPGGIVACYRELADAMPAEQPLWAIRSRGLHGTERLPETIDEMSNEYIAAIRTIQSDGPYQIGGWSLGGVVAYEIARQMMSAGLSVDRLVLLDTTIPERSADEDANAVGLEYGIDLSLRDLAQLSEDEILPMLYRHAEKLGVLAEETPPALVEKIIADLKRLFRHHVELASQYELQPLDVDVLLVRPTDVPMEAASDSQSDRGWSKWVRQVDVQYVSGHHHSMVQQPHVKQLADALTQPFPATR</sequence>
<protein>
    <submittedName>
        <fullName evidence="5">Dimodular nonribosomal peptide synthase</fullName>
    </submittedName>
</protein>
<dbReference type="Proteomes" id="UP000320176">
    <property type="component" value="Unassembled WGS sequence"/>
</dbReference>
<dbReference type="Gene3D" id="3.40.50.980">
    <property type="match status" value="2"/>
</dbReference>
<dbReference type="PROSITE" id="PS00012">
    <property type="entry name" value="PHOSPHOPANTETHEINE"/>
    <property type="match status" value="1"/>
</dbReference>
<dbReference type="Gene3D" id="2.30.38.10">
    <property type="entry name" value="Luciferase, Domain 3"/>
    <property type="match status" value="1"/>
</dbReference>
<dbReference type="InterPro" id="IPR009081">
    <property type="entry name" value="PP-bd_ACP"/>
</dbReference>
<dbReference type="GO" id="GO:0003824">
    <property type="term" value="F:catalytic activity"/>
    <property type="evidence" value="ECO:0007669"/>
    <property type="project" value="InterPro"/>
</dbReference>
<dbReference type="Pfam" id="PF00501">
    <property type="entry name" value="AMP-binding"/>
    <property type="match status" value="1"/>
</dbReference>
<keyword evidence="6" id="KW-1185">Reference proteome</keyword>
<dbReference type="Gene3D" id="3.30.300.30">
    <property type="match status" value="1"/>
</dbReference>
<dbReference type="SUPFAM" id="SSF53474">
    <property type="entry name" value="alpha/beta-Hydrolases"/>
    <property type="match status" value="1"/>
</dbReference>
<dbReference type="CDD" id="cd05930">
    <property type="entry name" value="A_NRPS"/>
    <property type="match status" value="1"/>
</dbReference>
<gene>
    <name evidence="5" type="primary">dhbF</name>
    <name evidence="5" type="ORF">Pla52n_55730</name>
</gene>
<dbReference type="InterPro" id="IPR036736">
    <property type="entry name" value="ACP-like_sf"/>
</dbReference>
<dbReference type="PANTHER" id="PTHR45527:SF1">
    <property type="entry name" value="FATTY ACID SYNTHASE"/>
    <property type="match status" value="1"/>
</dbReference>
<dbReference type="SUPFAM" id="SSF52777">
    <property type="entry name" value="CoA-dependent acyltransferases"/>
    <property type="match status" value="2"/>
</dbReference>
<evidence type="ECO:0000256" key="3">
    <source>
        <dbReference type="ARBA" id="ARBA00022553"/>
    </source>
</evidence>
<dbReference type="InterPro" id="IPR023213">
    <property type="entry name" value="CAT-like_dom_sf"/>
</dbReference>
<dbReference type="Gene3D" id="3.30.559.10">
    <property type="entry name" value="Chloramphenicol acetyltransferase-like domain"/>
    <property type="match status" value="1"/>
</dbReference>
<dbReference type="NCBIfam" id="TIGR01733">
    <property type="entry name" value="AA-adenyl-dom"/>
    <property type="match status" value="1"/>
</dbReference>
<dbReference type="SUPFAM" id="SSF47336">
    <property type="entry name" value="ACP-like"/>
    <property type="match status" value="1"/>
</dbReference>
<comment type="cofactor">
    <cofactor evidence="1">
        <name>pantetheine 4'-phosphate</name>
        <dbReference type="ChEBI" id="CHEBI:47942"/>
    </cofactor>
</comment>
<dbReference type="Gene3D" id="3.40.50.1820">
    <property type="entry name" value="alpha/beta hydrolase"/>
    <property type="match status" value="1"/>
</dbReference>
<evidence type="ECO:0000256" key="1">
    <source>
        <dbReference type="ARBA" id="ARBA00001957"/>
    </source>
</evidence>
<dbReference type="OrthoDB" id="9778383at2"/>
<dbReference type="Pfam" id="PF00550">
    <property type="entry name" value="PP-binding"/>
    <property type="match status" value="1"/>
</dbReference>
<dbReference type="PANTHER" id="PTHR45527">
    <property type="entry name" value="NONRIBOSOMAL PEPTIDE SYNTHETASE"/>
    <property type="match status" value="1"/>
</dbReference>
<dbReference type="SMART" id="SM00823">
    <property type="entry name" value="PKS_PP"/>
    <property type="match status" value="1"/>
</dbReference>
<keyword evidence="3" id="KW-0597">Phosphoprotein</keyword>
<dbReference type="PROSITE" id="PS00455">
    <property type="entry name" value="AMP_BINDING"/>
    <property type="match status" value="1"/>
</dbReference>
<dbReference type="Gene3D" id="1.10.1200.10">
    <property type="entry name" value="ACP-like"/>
    <property type="match status" value="1"/>
</dbReference>
<evidence type="ECO:0000313" key="5">
    <source>
        <dbReference type="EMBL" id="TWT93745.1"/>
    </source>
</evidence>
<dbReference type="PROSITE" id="PS50075">
    <property type="entry name" value="CARRIER"/>
    <property type="match status" value="1"/>
</dbReference>
<dbReference type="InterPro" id="IPR010071">
    <property type="entry name" value="AA_adenyl_dom"/>
</dbReference>
<dbReference type="InterPro" id="IPR029058">
    <property type="entry name" value="AB_hydrolase_fold"/>
</dbReference>
<dbReference type="Gene3D" id="3.30.559.30">
    <property type="entry name" value="Nonribosomal peptide synthetase, condensation domain"/>
    <property type="match status" value="1"/>
</dbReference>
<dbReference type="InterPro" id="IPR020802">
    <property type="entry name" value="TesA-like"/>
</dbReference>
<dbReference type="InterPro" id="IPR001031">
    <property type="entry name" value="Thioesterase"/>
</dbReference>
<dbReference type="RefSeq" id="WP_146522586.1">
    <property type="nucleotide sequence ID" value="NZ_CP151726.1"/>
</dbReference>
<dbReference type="CDD" id="cd19531">
    <property type="entry name" value="LCL_NRPS-like"/>
    <property type="match status" value="1"/>
</dbReference>
<dbReference type="GO" id="GO:0005737">
    <property type="term" value="C:cytoplasm"/>
    <property type="evidence" value="ECO:0007669"/>
    <property type="project" value="TreeGrafter"/>
</dbReference>
<dbReference type="GO" id="GO:0044550">
    <property type="term" value="P:secondary metabolite biosynthetic process"/>
    <property type="evidence" value="ECO:0007669"/>
    <property type="project" value="TreeGrafter"/>
</dbReference>
<dbReference type="InterPro" id="IPR045851">
    <property type="entry name" value="AMP-bd_C_sf"/>
</dbReference>
<comment type="caution">
    <text evidence="5">The sequence shown here is derived from an EMBL/GenBank/DDBJ whole genome shotgun (WGS) entry which is preliminary data.</text>
</comment>
<dbReference type="Pfam" id="PF00668">
    <property type="entry name" value="Condensation"/>
    <property type="match status" value="1"/>
</dbReference>
<name>A0A5C6A302_9BACT</name>
<proteinExistence type="predicted"/>
<dbReference type="SMART" id="SM00824">
    <property type="entry name" value="PKS_TE"/>
    <property type="match status" value="1"/>
</dbReference>
<keyword evidence="2" id="KW-0596">Phosphopantetheine</keyword>
<dbReference type="SUPFAM" id="SSF56801">
    <property type="entry name" value="Acetyl-CoA synthetase-like"/>
    <property type="match status" value="1"/>
</dbReference>
<accession>A0A5C6A302</accession>